<dbReference type="PROSITE" id="PS01096">
    <property type="entry name" value="PPIC_PPIASE_1"/>
    <property type="match status" value="1"/>
</dbReference>
<organism evidence="3 4">
    <name type="scientific">Helicovermis profundi</name>
    <dbReference type="NCBI Taxonomy" id="3065157"/>
    <lineage>
        <taxon>Bacteria</taxon>
        <taxon>Bacillati</taxon>
        <taxon>Bacillota</taxon>
        <taxon>Clostridia</taxon>
        <taxon>Helicovermis</taxon>
    </lineage>
</organism>
<dbReference type="PANTHER" id="PTHR47245">
    <property type="entry name" value="PEPTIDYLPROLYL ISOMERASE"/>
    <property type="match status" value="1"/>
</dbReference>
<evidence type="ECO:0000259" key="2">
    <source>
        <dbReference type="PROSITE" id="PS50198"/>
    </source>
</evidence>
<dbReference type="Proteomes" id="UP001321786">
    <property type="component" value="Chromosome"/>
</dbReference>
<gene>
    <name evidence="3" type="ORF">HLPR_21890</name>
</gene>
<evidence type="ECO:0000313" key="3">
    <source>
        <dbReference type="EMBL" id="BEP29858.1"/>
    </source>
</evidence>
<dbReference type="Gene3D" id="1.10.8.1040">
    <property type="match status" value="1"/>
</dbReference>
<sequence length="246" mass="27703">MENKIIAKVDGREITQKDMDVLISHLGNQAMQFANPEGEKRLLDELINEELFYSHGKEIKADEDEAFKSELEKAKISLIKQYMIGQTVMGVKVEDGEVEAYYEAHKNEFTAPETVNAHHILIDDETKANDIIEEINGGLSFEDAAKKYSSCPSKEKGGDLGFFGKGQMVPEFEEASFALELNQISEPVKTQFGYHIIKVVDRKEASSKGLEEMRMDLLKTLTAKKQSEAYLAKVAELKSKYTVEIL</sequence>
<dbReference type="Gene3D" id="3.10.50.40">
    <property type="match status" value="1"/>
</dbReference>
<dbReference type="GO" id="GO:0003755">
    <property type="term" value="F:peptidyl-prolyl cis-trans isomerase activity"/>
    <property type="evidence" value="ECO:0007669"/>
    <property type="project" value="UniProtKB-KW"/>
</dbReference>
<dbReference type="InterPro" id="IPR023058">
    <property type="entry name" value="PPIase_PpiC_CS"/>
</dbReference>
<dbReference type="InterPro" id="IPR027304">
    <property type="entry name" value="Trigger_fact/SurA_dom_sf"/>
</dbReference>
<evidence type="ECO:0000313" key="4">
    <source>
        <dbReference type="Proteomes" id="UP001321786"/>
    </source>
</evidence>
<dbReference type="RefSeq" id="WP_338535469.1">
    <property type="nucleotide sequence ID" value="NZ_AP028654.1"/>
</dbReference>
<keyword evidence="1" id="KW-0697">Rotamase</keyword>
<dbReference type="SUPFAM" id="SSF109998">
    <property type="entry name" value="Triger factor/SurA peptide-binding domain-like"/>
    <property type="match status" value="1"/>
</dbReference>
<protein>
    <submittedName>
        <fullName evidence="3">Peptidylprolyl isomerase</fullName>
    </submittedName>
</protein>
<dbReference type="Pfam" id="PF13616">
    <property type="entry name" value="Rotamase_3"/>
    <property type="match status" value="1"/>
</dbReference>
<feature type="domain" description="PpiC" evidence="2">
    <location>
        <begin position="112"/>
        <end position="201"/>
    </location>
</feature>
<evidence type="ECO:0000256" key="1">
    <source>
        <dbReference type="PROSITE-ProRule" id="PRU00278"/>
    </source>
</evidence>
<dbReference type="InterPro" id="IPR000297">
    <property type="entry name" value="PPIase_PpiC"/>
</dbReference>
<dbReference type="SUPFAM" id="SSF54534">
    <property type="entry name" value="FKBP-like"/>
    <property type="match status" value="1"/>
</dbReference>
<dbReference type="InterPro" id="IPR050245">
    <property type="entry name" value="PrsA_foldase"/>
</dbReference>
<name>A0AAU9E5W4_9FIRM</name>
<keyword evidence="1 3" id="KW-0413">Isomerase</keyword>
<reference evidence="3 4" key="1">
    <citation type="submission" date="2023-08" db="EMBL/GenBank/DDBJ databases">
        <title>Helicovermis profunda gen. nov., sp. nov., a novel mesophilic, fermentative bacterium within the Bacillota from a deep-sea hydrothermal vent chimney.</title>
        <authorList>
            <person name="Miyazaki U."/>
            <person name="Mizutani D."/>
            <person name="Hashimoto Y."/>
            <person name="Tame A."/>
            <person name="Sawayama S."/>
            <person name="Miyazaki J."/>
            <person name="Takai K."/>
            <person name="Nakagawa S."/>
        </authorList>
    </citation>
    <scope>NUCLEOTIDE SEQUENCE [LARGE SCALE GENOMIC DNA]</scope>
    <source>
        <strain evidence="3 4">S502</strain>
    </source>
</reference>
<dbReference type="PANTHER" id="PTHR47245:SF2">
    <property type="entry name" value="PEPTIDYL-PROLYL CIS-TRANS ISOMERASE HP_0175-RELATED"/>
    <property type="match status" value="1"/>
</dbReference>
<dbReference type="InterPro" id="IPR046357">
    <property type="entry name" value="PPIase_dom_sf"/>
</dbReference>
<dbReference type="EMBL" id="AP028654">
    <property type="protein sequence ID" value="BEP29858.1"/>
    <property type="molecule type" value="Genomic_DNA"/>
</dbReference>
<dbReference type="KEGG" id="hprf:HLPR_21890"/>
<accession>A0AAU9E5W4</accession>
<dbReference type="PROSITE" id="PS50198">
    <property type="entry name" value="PPIC_PPIASE_2"/>
    <property type="match status" value="1"/>
</dbReference>
<keyword evidence="4" id="KW-1185">Reference proteome</keyword>
<dbReference type="AlphaFoldDB" id="A0AAU9E5W4"/>
<proteinExistence type="predicted"/>